<keyword evidence="4 8" id="KW-0418">Kinase</keyword>
<dbReference type="InterPro" id="IPR017441">
    <property type="entry name" value="Protein_kinase_ATP_BS"/>
</dbReference>
<accession>A0A835K3I9</accession>
<dbReference type="SMART" id="SM00220">
    <property type="entry name" value="S_TKc"/>
    <property type="match status" value="2"/>
</dbReference>
<dbReference type="GO" id="GO:0005634">
    <property type="term" value="C:nucleus"/>
    <property type="evidence" value="ECO:0007669"/>
    <property type="project" value="TreeGrafter"/>
</dbReference>
<dbReference type="OrthoDB" id="10254671at2759"/>
<dbReference type="GO" id="GO:0005956">
    <property type="term" value="C:protein kinase CK2 complex"/>
    <property type="evidence" value="ECO:0007669"/>
    <property type="project" value="TreeGrafter"/>
</dbReference>
<evidence type="ECO:0000259" key="10">
    <source>
        <dbReference type="PROSITE" id="PS50011"/>
    </source>
</evidence>
<comment type="caution">
    <text evidence="11">The sequence shown here is derived from an EMBL/GenBank/DDBJ whole genome shotgun (WGS) entry which is preliminary data.</text>
</comment>
<feature type="binding site" evidence="7">
    <location>
        <position position="523"/>
    </location>
    <ligand>
        <name>ATP</name>
        <dbReference type="ChEBI" id="CHEBI:30616"/>
    </ligand>
</feature>
<evidence type="ECO:0000256" key="3">
    <source>
        <dbReference type="ARBA" id="ARBA00022741"/>
    </source>
</evidence>
<gene>
    <name evidence="11" type="ORF">SADUNF_Sadunf05G0107600</name>
</gene>
<keyword evidence="5 7" id="KW-0067">ATP-binding</keyword>
<dbReference type="GO" id="GO:0051726">
    <property type="term" value="P:regulation of cell cycle"/>
    <property type="evidence" value="ECO:0007669"/>
    <property type="project" value="TreeGrafter"/>
</dbReference>
<dbReference type="PANTHER" id="PTHR24054">
    <property type="entry name" value="CASEIN KINASE II SUBUNIT ALPHA"/>
    <property type="match status" value="1"/>
</dbReference>
<keyword evidence="3 7" id="KW-0547">Nucleotide-binding</keyword>
<evidence type="ECO:0000256" key="5">
    <source>
        <dbReference type="ARBA" id="ARBA00022840"/>
    </source>
</evidence>
<dbReference type="PANTHER" id="PTHR24054:SF56">
    <property type="entry name" value="CASEIN KINASE II SUBUNIT ALPHA-1"/>
    <property type="match status" value="1"/>
</dbReference>
<evidence type="ECO:0000313" key="11">
    <source>
        <dbReference type="EMBL" id="KAF9682425.1"/>
    </source>
</evidence>
<protein>
    <recommendedName>
        <fullName evidence="8">Casein kinase II subunit alpha</fullName>
        <shortName evidence="8">CK II alpha</shortName>
        <ecNumber evidence="8">2.7.11.1</ecNumber>
    </recommendedName>
</protein>
<dbReference type="EC" id="2.7.11.1" evidence="8"/>
<dbReference type="InterPro" id="IPR045216">
    <property type="entry name" value="CK2_alpha"/>
</dbReference>
<dbReference type="GO" id="GO:0004674">
    <property type="term" value="F:protein serine/threonine kinase activity"/>
    <property type="evidence" value="ECO:0007669"/>
    <property type="project" value="UniProtKB-UniRule"/>
</dbReference>
<organism evidence="11 12">
    <name type="scientific">Salix dunnii</name>
    <dbReference type="NCBI Taxonomy" id="1413687"/>
    <lineage>
        <taxon>Eukaryota</taxon>
        <taxon>Viridiplantae</taxon>
        <taxon>Streptophyta</taxon>
        <taxon>Embryophyta</taxon>
        <taxon>Tracheophyta</taxon>
        <taxon>Spermatophyta</taxon>
        <taxon>Magnoliopsida</taxon>
        <taxon>eudicotyledons</taxon>
        <taxon>Gunneridae</taxon>
        <taxon>Pentapetalae</taxon>
        <taxon>rosids</taxon>
        <taxon>fabids</taxon>
        <taxon>Malpighiales</taxon>
        <taxon>Salicaceae</taxon>
        <taxon>Saliceae</taxon>
        <taxon>Salix</taxon>
    </lineage>
</organism>
<evidence type="ECO:0000256" key="6">
    <source>
        <dbReference type="ARBA" id="ARBA00061236"/>
    </source>
</evidence>
<evidence type="ECO:0000256" key="8">
    <source>
        <dbReference type="RuleBase" id="RU369118"/>
    </source>
</evidence>
<keyword evidence="2 8" id="KW-0808">Transferase</keyword>
<dbReference type="PROSITE" id="PS50011">
    <property type="entry name" value="PROTEIN_KINASE_DOM"/>
    <property type="match status" value="2"/>
</dbReference>
<dbReference type="SUPFAM" id="SSF56112">
    <property type="entry name" value="Protein kinase-like (PK-like)"/>
    <property type="match status" value="2"/>
</dbReference>
<dbReference type="InterPro" id="IPR008271">
    <property type="entry name" value="Ser/Thr_kinase_AS"/>
</dbReference>
<dbReference type="PROSITE" id="PS00107">
    <property type="entry name" value="PROTEIN_KINASE_ATP"/>
    <property type="match status" value="2"/>
</dbReference>
<feature type="region of interest" description="Disordered" evidence="9">
    <location>
        <begin position="410"/>
        <end position="444"/>
    </location>
</feature>
<dbReference type="AlphaFoldDB" id="A0A835K3I9"/>
<dbReference type="InterPro" id="IPR011009">
    <property type="entry name" value="Kinase-like_dom_sf"/>
</dbReference>
<proteinExistence type="inferred from homology"/>
<evidence type="ECO:0000256" key="1">
    <source>
        <dbReference type="ARBA" id="ARBA00022527"/>
    </source>
</evidence>
<dbReference type="FunFam" id="3.30.200.20:FF:000088">
    <property type="entry name" value="Casein kinase II subunit alpha"/>
    <property type="match status" value="2"/>
</dbReference>
<evidence type="ECO:0000256" key="2">
    <source>
        <dbReference type="ARBA" id="ARBA00022679"/>
    </source>
</evidence>
<name>A0A835K3I9_9ROSI</name>
<dbReference type="Pfam" id="PF00069">
    <property type="entry name" value="Pkinase"/>
    <property type="match status" value="2"/>
</dbReference>
<dbReference type="GO" id="GO:0005524">
    <property type="term" value="F:ATP binding"/>
    <property type="evidence" value="ECO:0007669"/>
    <property type="project" value="UniProtKB-UniRule"/>
</dbReference>
<comment type="function">
    <text evidence="8">Casein kinases are operationally defined by their preferential utilization of acidic proteins as substrates.</text>
</comment>
<keyword evidence="12" id="KW-1185">Reference proteome</keyword>
<evidence type="ECO:0000256" key="9">
    <source>
        <dbReference type="SAM" id="MobiDB-lite"/>
    </source>
</evidence>
<dbReference type="GO" id="GO:0005829">
    <property type="term" value="C:cytosol"/>
    <property type="evidence" value="ECO:0007669"/>
    <property type="project" value="TreeGrafter"/>
</dbReference>
<dbReference type="CDD" id="cd14132">
    <property type="entry name" value="STKc_CK2_alpha"/>
    <property type="match status" value="2"/>
</dbReference>
<dbReference type="Proteomes" id="UP000657918">
    <property type="component" value="Unassembled WGS sequence"/>
</dbReference>
<dbReference type="InterPro" id="IPR000719">
    <property type="entry name" value="Prot_kinase_dom"/>
</dbReference>
<dbReference type="GO" id="GO:0106310">
    <property type="term" value="F:protein serine kinase activity"/>
    <property type="evidence" value="ECO:0007669"/>
    <property type="project" value="UniProtKB-UniRule"/>
</dbReference>
<dbReference type="FunFam" id="1.10.510.10:FF:000059">
    <property type="entry name" value="Casein kinase II subunit alpha"/>
    <property type="match status" value="2"/>
</dbReference>
<feature type="domain" description="Protein kinase" evidence="10">
    <location>
        <begin position="71"/>
        <end position="362"/>
    </location>
</feature>
<sequence length="806" mass="94857">MSKARVYADVNVLRPKEYWDYESLTVQWGLERYPNGLVVHMDESHFLCLDNPFKSYSILSTENLFSDQDDYEVVRKVGRGKYSEVFEGINVNSNERCIIKILKPVKKKKIKREIKILQNLCGGPNIVKLLDIVRDQHSKTPSLIFEYVNSTDFKVLYPTLTDYDIRYYIYELLKALDYCHSQGIMHRDVKPHNVMIDHELRKLRLIDWGLAEFYHPGKEYNVRVASRYFKGPELLVDLQDYDYSLDMWSLGCMFAGMIFRKEPFFYGHDNHDQLVKIAKVLGTDELNAYLNKYHLELDPQLETLVGRHSRKPWSKFINPDNQHLVSPETLDFLDKLLRYDHQDRLTAREAMELDLMAIRPLLQQKITTISNHHQKKNKTLFSSLSFISNNNNPLLFSTCFRQLPFSTTAFSRQHQRQRQQEQPPPKQQSQHRFPHRFRSLVPPPDTLAQKIGKSFRRPGAPSKARVYADTNVIRPKDYWDYESLTVQWGEQDDYEVVKKVGRGKYSEVFEGMHCINNEKCIIKILKPVKKKKIKREIKILQNLCGGPNIVKLLDIVRDQQSKTPSLIFEYVNNTDFKVLYPTLSDFDTRYYIYELLKALDYCHSQGIMHRDVKPHNVMIDHERRKLRLIDWGLAEFYHPGKEYNVRVASRYFKGPELLVDLQDYDYSLDLWSLGCMFAGMIFRKEPFFYGHDNYDQLVKIAKVLGTDELNAYLNKYRIELDPHLAALVGRHSRKPWSKFTNVDNQHLAVPEAVDFLDKLLRYDHLERPTAKEAMTFIPCRLIHTSIQLEMQKAAELVPRFKSQDAV</sequence>
<comment type="similarity">
    <text evidence="6 8">Belongs to the protein kinase superfamily. Ser/Thr protein kinase family. CK2 subfamily.</text>
</comment>
<evidence type="ECO:0000256" key="7">
    <source>
        <dbReference type="PROSITE-ProRule" id="PRU10141"/>
    </source>
</evidence>
<comment type="catalytic activity">
    <reaction evidence="8">
        <text>L-seryl-[protein] + ATP = O-phospho-L-seryl-[protein] + ADP + H(+)</text>
        <dbReference type="Rhea" id="RHEA:17989"/>
        <dbReference type="Rhea" id="RHEA-COMP:9863"/>
        <dbReference type="Rhea" id="RHEA-COMP:11604"/>
        <dbReference type="ChEBI" id="CHEBI:15378"/>
        <dbReference type="ChEBI" id="CHEBI:29999"/>
        <dbReference type="ChEBI" id="CHEBI:30616"/>
        <dbReference type="ChEBI" id="CHEBI:83421"/>
        <dbReference type="ChEBI" id="CHEBI:456216"/>
        <dbReference type="EC" id="2.7.11.1"/>
    </reaction>
</comment>
<dbReference type="Gene3D" id="1.10.510.10">
    <property type="entry name" value="Transferase(Phosphotransferase) domain 1"/>
    <property type="match status" value="2"/>
</dbReference>
<evidence type="ECO:0000313" key="12">
    <source>
        <dbReference type="Proteomes" id="UP000657918"/>
    </source>
</evidence>
<comment type="catalytic activity">
    <reaction evidence="8">
        <text>L-threonyl-[protein] + ATP = O-phospho-L-threonyl-[protein] + ADP + H(+)</text>
        <dbReference type="Rhea" id="RHEA:46608"/>
        <dbReference type="Rhea" id="RHEA-COMP:11060"/>
        <dbReference type="Rhea" id="RHEA-COMP:11605"/>
        <dbReference type="ChEBI" id="CHEBI:15378"/>
        <dbReference type="ChEBI" id="CHEBI:30013"/>
        <dbReference type="ChEBI" id="CHEBI:30616"/>
        <dbReference type="ChEBI" id="CHEBI:61977"/>
        <dbReference type="ChEBI" id="CHEBI:456216"/>
        <dbReference type="EC" id="2.7.11.1"/>
    </reaction>
</comment>
<dbReference type="PROSITE" id="PS00108">
    <property type="entry name" value="PROTEIN_KINASE_ST"/>
    <property type="match status" value="2"/>
</dbReference>
<keyword evidence="1 8" id="KW-0723">Serine/threonine-protein kinase</keyword>
<reference evidence="11 12" key="1">
    <citation type="submission" date="2020-10" db="EMBL/GenBank/DDBJ databases">
        <title>Plant Genome Project.</title>
        <authorList>
            <person name="Zhang R.-G."/>
        </authorList>
    </citation>
    <scope>NUCLEOTIDE SEQUENCE [LARGE SCALE GENOMIC DNA]</scope>
    <source>
        <strain evidence="11">FAFU-HL-1</strain>
        <tissue evidence="11">Leaf</tissue>
    </source>
</reference>
<dbReference type="Gene3D" id="3.30.200.20">
    <property type="entry name" value="Phosphorylase Kinase, domain 1"/>
    <property type="match status" value="2"/>
</dbReference>
<feature type="binding site" evidence="7">
    <location>
        <position position="100"/>
    </location>
    <ligand>
        <name>ATP</name>
        <dbReference type="ChEBI" id="CHEBI:30616"/>
    </ligand>
</feature>
<evidence type="ECO:0000256" key="4">
    <source>
        <dbReference type="ARBA" id="ARBA00022777"/>
    </source>
</evidence>
<feature type="domain" description="Protein kinase" evidence="10">
    <location>
        <begin position="494"/>
        <end position="786"/>
    </location>
</feature>
<dbReference type="EMBL" id="JADGMS010000005">
    <property type="protein sequence ID" value="KAF9682425.1"/>
    <property type="molecule type" value="Genomic_DNA"/>
</dbReference>